<gene>
    <name evidence="1" type="ORF">HMPREF1991_00717</name>
</gene>
<evidence type="ECO:0000313" key="2">
    <source>
        <dbReference type="Proteomes" id="UP000027442"/>
    </source>
</evidence>
<comment type="caution">
    <text evidence="1">The sequence shown here is derived from an EMBL/GenBank/DDBJ whole genome shotgun (WGS) entry which is preliminary data.</text>
</comment>
<reference evidence="1 2" key="1">
    <citation type="submission" date="2013-08" db="EMBL/GenBank/DDBJ databases">
        <authorList>
            <person name="Weinstock G."/>
            <person name="Sodergren E."/>
            <person name="Wylie T."/>
            <person name="Fulton L."/>
            <person name="Fulton R."/>
            <person name="Fronick C."/>
            <person name="O'Laughlin M."/>
            <person name="Godfrey J."/>
            <person name="Miner T."/>
            <person name="Herter B."/>
            <person name="Appelbaum E."/>
            <person name="Cordes M."/>
            <person name="Lek S."/>
            <person name="Wollam A."/>
            <person name="Pepin K.H."/>
            <person name="Palsikar V.B."/>
            <person name="Mitreva M."/>
            <person name="Wilson R.K."/>
        </authorList>
    </citation>
    <scope>NUCLEOTIDE SEQUENCE [LARGE SCALE GENOMIC DNA]</scope>
    <source>
        <strain evidence="1 2">ATCC 15930</strain>
    </source>
</reference>
<organism evidence="1 2">
    <name type="scientific">Hoylesella loescheii DSM 19665 = JCM 12249 = ATCC 15930</name>
    <dbReference type="NCBI Taxonomy" id="1122985"/>
    <lineage>
        <taxon>Bacteria</taxon>
        <taxon>Pseudomonadati</taxon>
        <taxon>Bacteroidota</taxon>
        <taxon>Bacteroidia</taxon>
        <taxon>Bacteroidales</taxon>
        <taxon>Prevotellaceae</taxon>
        <taxon>Hoylesella</taxon>
    </lineage>
</organism>
<accession>A0A069QTK9</accession>
<evidence type="ECO:0000313" key="1">
    <source>
        <dbReference type="EMBL" id="KDR53161.1"/>
    </source>
</evidence>
<dbReference type="HOGENOM" id="CLU_3156277_0_0_10"/>
<dbReference type="AlphaFoldDB" id="A0A069QTK9"/>
<sequence>MENFSDESFMKVFHFSKLSLYGYQFLYCRLRCNSFIDFMLLFPVKSLP</sequence>
<keyword evidence="2" id="KW-1185">Reference proteome</keyword>
<name>A0A069QTK9_HOYLO</name>
<protein>
    <submittedName>
        <fullName evidence="1">Uncharacterized protein</fullName>
    </submittedName>
</protein>
<proteinExistence type="predicted"/>
<dbReference type="Proteomes" id="UP000027442">
    <property type="component" value="Unassembled WGS sequence"/>
</dbReference>
<dbReference type="EMBL" id="JNGW01000024">
    <property type="protein sequence ID" value="KDR53161.1"/>
    <property type="molecule type" value="Genomic_DNA"/>
</dbReference>